<dbReference type="AlphaFoldDB" id="A0A813M9H6"/>
<accession>A0A813M9H6</accession>
<evidence type="ECO:0000313" key="2">
    <source>
        <dbReference type="Proteomes" id="UP000663879"/>
    </source>
</evidence>
<protein>
    <submittedName>
        <fullName evidence="1">Uncharacterized protein</fullName>
    </submittedName>
</protein>
<dbReference type="EMBL" id="CAJNOC010000070">
    <property type="protein sequence ID" value="CAF0712019.1"/>
    <property type="molecule type" value="Genomic_DNA"/>
</dbReference>
<dbReference type="Proteomes" id="UP000663879">
    <property type="component" value="Unassembled WGS sequence"/>
</dbReference>
<evidence type="ECO:0000313" key="1">
    <source>
        <dbReference type="EMBL" id="CAF0712019.1"/>
    </source>
</evidence>
<keyword evidence="2" id="KW-1185">Reference proteome</keyword>
<proteinExistence type="predicted"/>
<name>A0A813M9H6_9BILA</name>
<reference evidence="1" key="1">
    <citation type="submission" date="2021-02" db="EMBL/GenBank/DDBJ databases">
        <authorList>
            <person name="Nowell W R."/>
        </authorList>
    </citation>
    <scope>NUCLEOTIDE SEQUENCE</scope>
    <source>
        <strain evidence="1">Ploen Becks lab</strain>
    </source>
</reference>
<gene>
    <name evidence="1" type="ORF">OXX778_LOCUS1158</name>
</gene>
<sequence>MACGYGLSSFAASPLSWNTSSFASSWATPALAVHTLATQFGVSPQTSQCGGRSSAPTFAAVPLVASFVH</sequence>
<comment type="caution">
    <text evidence="1">The sequence shown here is derived from an EMBL/GenBank/DDBJ whole genome shotgun (WGS) entry which is preliminary data.</text>
</comment>
<feature type="non-terminal residue" evidence="1">
    <location>
        <position position="69"/>
    </location>
</feature>
<organism evidence="1 2">
    <name type="scientific">Brachionus calyciflorus</name>
    <dbReference type="NCBI Taxonomy" id="104777"/>
    <lineage>
        <taxon>Eukaryota</taxon>
        <taxon>Metazoa</taxon>
        <taxon>Spiralia</taxon>
        <taxon>Gnathifera</taxon>
        <taxon>Rotifera</taxon>
        <taxon>Eurotatoria</taxon>
        <taxon>Monogononta</taxon>
        <taxon>Pseudotrocha</taxon>
        <taxon>Ploima</taxon>
        <taxon>Brachionidae</taxon>
        <taxon>Brachionus</taxon>
    </lineage>
</organism>